<feature type="transmembrane region" description="Helical" evidence="10">
    <location>
        <begin position="215"/>
        <end position="241"/>
    </location>
</feature>
<dbReference type="PRINTS" id="PR00344">
    <property type="entry name" value="BCTRLSENSOR"/>
</dbReference>
<comment type="catalytic activity">
    <reaction evidence="1">
        <text>ATP + protein L-histidine = ADP + protein N-phospho-L-histidine.</text>
        <dbReference type="EC" id="2.7.13.3"/>
    </reaction>
</comment>
<dbReference type="InterPro" id="IPR036890">
    <property type="entry name" value="HATPase_C_sf"/>
</dbReference>
<reference evidence="13 14" key="1">
    <citation type="submission" date="2013-08" db="EMBL/GenBank/DDBJ databases">
        <authorList>
            <person name="Huang J."/>
            <person name="Wang G."/>
        </authorList>
    </citation>
    <scope>NUCLEOTIDE SEQUENCE [LARGE SCALE GENOMIC DNA]</scope>
    <source>
        <strain evidence="13 14">BH030004</strain>
    </source>
</reference>
<evidence type="ECO:0000256" key="5">
    <source>
        <dbReference type="ARBA" id="ARBA00022679"/>
    </source>
</evidence>
<dbReference type="GO" id="GO:0005524">
    <property type="term" value="F:ATP binding"/>
    <property type="evidence" value="ECO:0007669"/>
    <property type="project" value="UniProtKB-KW"/>
</dbReference>
<feature type="transmembrane region" description="Helical" evidence="10">
    <location>
        <begin position="77"/>
        <end position="101"/>
    </location>
</feature>
<feature type="domain" description="Histidine kinase" evidence="11">
    <location>
        <begin position="529"/>
        <end position="748"/>
    </location>
</feature>
<dbReference type="SUPFAM" id="SSF55874">
    <property type="entry name" value="ATPase domain of HSP90 chaperone/DNA topoisomerase II/histidine kinase"/>
    <property type="match status" value="1"/>
</dbReference>
<evidence type="ECO:0000256" key="10">
    <source>
        <dbReference type="PROSITE-ProRule" id="PRU00244"/>
    </source>
</evidence>
<dbReference type="RefSeq" id="WP_027445196.1">
    <property type="nucleotide sequence ID" value="NZ_AULJ01000001.1"/>
</dbReference>
<dbReference type="eggNOG" id="COG5002">
    <property type="taxonomic scope" value="Bacteria"/>
</dbReference>
<dbReference type="EMBL" id="AVPF01000001">
    <property type="protein sequence ID" value="KGX91892.1"/>
    <property type="molecule type" value="Genomic_DNA"/>
</dbReference>
<evidence type="ECO:0000256" key="8">
    <source>
        <dbReference type="ARBA" id="ARBA00022840"/>
    </source>
</evidence>
<organism evidence="13 14">
    <name type="scientific">Pontibacillus marinus BH030004 = DSM 16465</name>
    <dbReference type="NCBI Taxonomy" id="1385511"/>
    <lineage>
        <taxon>Bacteria</taxon>
        <taxon>Bacillati</taxon>
        <taxon>Bacillota</taxon>
        <taxon>Bacilli</taxon>
        <taxon>Bacillales</taxon>
        <taxon>Bacillaceae</taxon>
        <taxon>Pontibacillus</taxon>
    </lineage>
</organism>
<dbReference type="Pfam" id="PF08448">
    <property type="entry name" value="PAS_4"/>
    <property type="match status" value="1"/>
</dbReference>
<name>A0A0A5I7S6_9BACI</name>
<dbReference type="CDD" id="cd00082">
    <property type="entry name" value="HisKA"/>
    <property type="match status" value="1"/>
</dbReference>
<dbReference type="PANTHER" id="PTHR43711:SF26">
    <property type="entry name" value="SENSOR HISTIDINE KINASE RCSC"/>
    <property type="match status" value="1"/>
</dbReference>
<dbReference type="Gene3D" id="1.10.287.130">
    <property type="match status" value="1"/>
</dbReference>
<dbReference type="Pfam" id="PF03707">
    <property type="entry name" value="MHYT"/>
    <property type="match status" value="2"/>
</dbReference>
<dbReference type="Pfam" id="PF02518">
    <property type="entry name" value="HATPase_c"/>
    <property type="match status" value="1"/>
</dbReference>
<protein>
    <recommendedName>
        <fullName evidence="3">histidine kinase</fullName>
        <ecNumber evidence="3">2.7.13.3</ecNumber>
    </recommendedName>
</protein>
<dbReference type="SMART" id="SM00387">
    <property type="entry name" value="HATPase_c"/>
    <property type="match status" value="1"/>
</dbReference>
<dbReference type="InterPro" id="IPR000014">
    <property type="entry name" value="PAS"/>
</dbReference>
<evidence type="ECO:0000256" key="7">
    <source>
        <dbReference type="ARBA" id="ARBA00022777"/>
    </source>
</evidence>
<dbReference type="Gene3D" id="3.30.565.10">
    <property type="entry name" value="Histidine kinase-like ATPase, C-terminal domain"/>
    <property type="match status" value="1"/>
</dbReference>
<feature type="transmembrane region" description="Helical" evidence="10">
    <location>
        <begin position="108"/>
        <end position="128"/>
    </location>
</feature>
<keyword evidence="7" id="KW-0418">Kinase</keyword>
<dbReference type="InterPro" id="IPR036097">
    <property type="entry name" value="HisK_dim/P_sf"/>
</dbReference>
<dbReference type="InterPro" id="IPR003594">
    <property type="entry name" value="HATPase_dom"/>
</dbReference>
<dbReference type="SMART" id="SM00388">
    <property type="entry name" value="HisKA"/>
    <property type="match status" value="1"/>
</dbReference>
<dbReference type="Pfam" id="PF13426">
    <property type="entry name" value="PAS_9"/>
    <property type="match status" value="1"/>
</dbReference>
<evidence type="ECO:0000256" key="4">
    <source>
        <dbReference type="ARBA" id="ARBA00022553"/>
    </source>
</evidence>
<dbReference type="InterPro" id="IPR013656">
    <property type="entry name" value="PAS_4"/>
</dbReference>
<evidence type="ECO:0000256" key="6">
    <source>
        <dbReference type="ARBA" id="ARBA00022741"/>
    </source>
</evidence>
<dbReference type="InterPro" id="IPR005330">
    <property type="entry name" value="MHYT_dom"/>
</dbReference>
<dbReference type="GO" id="GO:0000155">
    <property type="term" value="F:phosphorelay sensor kinase activity"/>
    <property type="evidence" value="ECO:0007669"/>
    <property type="project" value="InterPro"/>
</dbReference>
<dbReference type="EC" id="2.7.13.3" evidence="3"/>
<sequence>MIQINGMFHIEFILLSVIVMIISSYITMDMVLRSEKGIQKFWGNVWVLFGSLIFGLGIWSMHSIGMLAYSLPVSTKFNWVLIILSLLFIVCTSVFAFFISYKKKQSSVYQSLSTVLTAVGIITTHFIGMESLKFQGLMEYSLISMLICGVLSLLFSGMALFSLFSGKLSFYVLKKYKWVFAILVGLGISSVHYIALSGTSFFVDGTNNNIPPQEAQGSFITNGIIVSIMILLLAILFLAYFDKYKALKNSIDKDQQYLALYYNSPNLLCTITSDGNIYNANTPFVEKIGVIPGENNKFPSLFLNPVYIEEQINEAMLGNHVHYQAQMISKQSKILQVDVTHIPIKVDRKVTGITAVIEDVTEVIEAKKFAEEKMYLKEAILKTLSEGLFVYDTDGNPIRLNHRAAEILKISFEDVSKINPFKTDLPFVDEQGKKLPKGEWPAIKVLKEHKSFNNYILGILQSDNEIQWLSINASPLIMHGKVAGAVVTFTDVTEMRDQSIKLKRANQHLKESIREAIQANQVKTEFLSRMSHELRTPLNSIIGYSELLMEGKEASVSNSSKQYDQLQKIHRSGVHLLHLINEILDLSKIEKGEFAVREEWINVEETVRDAVDIIGPMATEKNVHVSCELMDDREWGIQADPLYLRQILVNLLSNALKYNKPNGKVSVYQERDGDSIKICIQDNGIGIKSEYIPHLFDSFYRVPNQEVSGTGIGLSIVKRLVEKMNGSCGVQSKENEGSKFWVSFPLKNRVKEFLKV</sequence>
<keyword evidence="4" id="KW-0597">Phosphoprotein</keyword>
<keyword evidence="9" id="KW-0902">Two-component regulatory system</keyword>
<evidence type="ECO:0000256" key="1">
    <source>
        <dbReference type="ARBA" id="ARBA00000085"/>
    </source>
</evidence>
<keyword evidence="8" id="KW-0067">ATP-binding</keyword>
<dbReference type="PROSITE" id="PS50109">
    <property type="entry name" value="HIS_KIN"/>
    <property type="match status" value="1"/>
</dbReference>
<evidence type="ECO:0000313" key="14">
    <source>
        <dbReference type="Proteomes" id="UP000030403"/>
    </source>
</evidence>
<keyword evidence="14" id="KW-1185">Reference proteome</keyword>
<evidence type="ECO:0000259" key="11">
    <source>
        <dbReference type="PROSITE" id="PS50109"/>
    </source>
</evidence>
<comment type="caution">
    <text evidence="13">The sequence shown here is derived from an EMBL/GenBank/DDBJ whole genome shotgun (WGS) entry which is preliminary data.</text>
</comment>
<dbReference type="AlphaFoldDB" id="A0A0A5I7S6"/>
<keyword evidence="10" id="KW-0812">Transmembrane</keyword>
<keyword evidence="5" id="KW-0808">Transferase</keyword>
<evidence type="ECO:0000259" key="12">
    <source>
        <dbReference type="PROSITE" id="PS50924"/>
    </source>
</evidence>
<accession>A0A0A5I7S6</accession>
<proteinExistence type="predicted"/>
<comment type="subcellular location">
    <subcellularLocation>
        <location evidence="2">Cell membrane</location>
        <topology evidence="2">Multi-pass membrane protein</topology>
    </subcellularLocation>
</comment>
<dbReference type="InterPro" id="IPR005467">
    <property type="entry name" value="His_kinase_dom"/>
</dbReference>
<evidence type="ECO:0000256" key="9">
    <source>
        <dbReference type="ARBA" id="ARBA00023012"/>
    </source>
</evidence>
<dbReference type="PROSITE" id="PS50924">
    <property type="entry name" value="MHYT"/>
    <property type="match status" value="1"/>
</dbReference>
<evidence type="ECO:0000313" key="13">
    <source>
        <dbReference type="EMBL" id="KGX91892.1"/>
    </source>
</evidence>
<feature type="transmembrane region" description="Helical" evidence="10">
    <location>
        <begin position="140"/>
        <end position="164"/>
    </location>
</feature>
<dbReference type="STRING" id="1385511.GCA_000425225_00112"/>
<dbReference type="SUPFAM" id="SSF55785">
    <property type="entry name" value="PYP-like sensor domain (PAS domain)"/>
    <property type="match status" value="2"/>
</dbReference>
<keyword evidence="10" id="KW-0472">Membrane</keyword>
<dbReference type="Gene3D" id="3.30.450.20">
    <property type="entry name" value="PAS domain"/>
    <property type="match status" value="2"/>
</dbReference>
<dbReference type="SUPFAM" id="SSF47384">
    <property type="entry name" value="Homodimeric domain of signal transducing histidine kinase"/>
    <property type="match status" value="1"/>
</dbReference>
<dbReference type="Proteomes" id="UP000030403">
    <property type="component" value="Unassembled WGS sequence"/>
</dbReference>
<dbReference type="PANTHER" id="PTHR43711">
    <property type="entry name" value="TWO-COMPONENT HISTIDINE KINASE"/>
    <property type="match status" value="1"/>
</dbReference>
<keyword evidence="6" id="KW-0547">Nucleotide-binding</keyword>
<dbReference type="Pfam" id="PF00512">
    <property type="entry name" value="HisKA"/>
    <property type="match status" value="1"/>
</dbReference>
<dbReference type="FunFam" id="3.30.565.10:FF:000006">
    <property type="entry name" value="Sensor histidine kinase WalK"/>
    <property type="match status" value="1"/>
</dbReference>
<keyword evidence="10" id="KW-1133">Transmembrane helix</keyword>
<dbReference type="CDD" id="cd00075">
    <property type="entry name" value="HATPase"/>
    <property type="match status" value="1"/>
</dbReference>
<dbReference type="GO" id="GO:0005886">
    <property type="term" value="C:plasma membrane"/>
    <property type="evidence" value="ECO:0007669"/>
    <property type="project" value="UniProtKB-SubCell"/>
</dbReference>
<dbReference type="InterPro" id="IPR050736">
    <property type="entry name" value="Sensor_HK_Regulatory"/>
</dbReference>
<dbReference type="OrthoDB" id="9790669at2"/>
<feature type="domain" description="MHYT" evidence="12">
    <location>
        <begin position="8"/>
        <end position="202"/>
    </location>
</feature>
<feature type="transmembrane region" description="Helical" evidence="10">
    <location>
        <begin position="12"/>
        <end position="32"/>
    </location>
</feature>
<gene>
    <name evidence="13" type="ORF">N783_00720</name>
</gene>
<dbReference type="InterPro" id="IPR004358">
    <property type="entry name" value="Sig_transdc_His_kin-like_C"/>
</dbReference>
<dbReference type="InterPro" id="IPR003661">
    <property type="entry name" value="HisK_dim/P_dom"/>
</dbReference>
<feature type="transmembrane region" description="Helical" evidence="10">
    <location>
        <begin position="44"/>
        <end position="71"/>
    </location>
</feature>
<evidence type="ECO:0000256" key="3">
    <source>
        <dbReference type="ARBA" id="ARBA00012438"/>
    </source>
</evidence>
<feature type="transmembrane region" description="Helical" evidence="10">
    <location>
        <begin position="176"/>
        <end position="195"/>
    </location>
</feature>
<evidence type="ECO:0000256" key="2">
    <source>
        <dbReference type="ARBA" id="ARBA00004651"/>
    </source>
</evidence>
<dbReference type="InterPro" id="IPR035965">
    <property type="entry name" value="PAS-like_dom_sf"/>
</dbReference>